<dbReference type="SMART" id="SM00028">
    <property type="entry name" value="TPR"/>
    <property type="match status" value="5"/>
</dbReference>
<dbReference type="Gene3D" id="3.40.50.11380">
    <property type="match status" value="1"/>
</dbReference>
<keyword evidence="4" id="KW-0328">Glycosyltransferase</keyword>
<dbReference type="InterPro" id="IPR011990">
    <property type="entry name" value="TPR-like_helical_dom_sf"/>
</dbReference>
<dbReference type="GeneID" id="20802049"/>
<evidence type="ECO:0000256" key="5">
    <source>
        <dbReference type="ARBA" id="ARBA00022679"/>
    </source>
</evidence>
<evidence type="ECO:0000256" key="8">
    <source>
        <dbReference type="PROSITE-ProRule" id="PRU00339"/>
    </source>
</evidence>
<comment type="similarity">
    <text evidence="2">Belongs to the glycosyltransferase 41 family. O-GlcNAc transferase subfamily.</text>
</comment>
<evidence type="ECO:0000256" key="9">
    <source>
        <dbReference type="SAM" id="SignalP"/>
    </source>
</evidence>
<dbReference type="PROSITE" id="PS50005">
    <property type="entry name" value="TPR"/>
    <property type="match status" value="1"/>
</dbReference>
<dbReference type="PANTHER" id="PTHR44998:SF1">
    <property type="entry name" value="UDP-N-ACETYLGLUCOSAMINE--PEPTIDE N-ACETYLGLUCOSAMINYLTRANSFERASE 110 KDA SUBUNIT"/>
    <property type="match status" value="1"/>
</dbReference>
<feature type="chain" id="PRO_5004841877" description="protein O-GlcNAc transferase" evidence="9">
    <location>
        <begin position="25"/>
        <end position="881"/>
    </location>
</feature>
<evidence type="ECO:0000256" key="7">
    <source>
        <dbReference type="ARBA" id="ARBA00022803"/>
    </source>
</evidence>
<feature type="domain" description="O-GlcNAc transferase C-terminal" evidence="10">
    <location>
        <begin position="510"/>
        <end position="642"/>
    </location>
</feature>
<reference evidence="11" key="1">
    <citation type="submission" date="2013-12" db="EMBL/GenBank/DDBJ databases">
        <title>The Genome Sequence of Aphanomyces astaci APO3.</title>
        <authorList>
            <consortium name="The Broad Institute Genomics Platform"/>
            <person name="Russ C."/>
            <person name="Tyler B."/>
            <person name="van West P."/>
            <person name="Dieguez-Uribeondo J."/>
            <person name="Young S.K."/>
            <person name="Zeng Q."/>
            <person name="Gargeya S."/>
            <person name="Fitzgerald M."/>
            <person name="Abouelleil A."/>
            <person name="Alvarado L."/>
            <person name="Chapman S.B."/>
            <person name="Gainer-Dewar J."/>
            <person name="Goldberg J."/>
            <person name="Griggs A."/>
            <person name="Gujja S."/>
            <person name="Hansen M."/>
            <person name="Howarth C."/>
            <person name="Imamovic A."/>
            <person name="Ireland A."/>
            <person name="Larimer J."/>
            <person name="McCowan C."/>
            <person name="Murphy C."/>
            <person name="Pearson M."/>
            <person name="Poon T.W."/>
            <person name="Priest M."/>
            <person name="Roberts A."/>
            <person name="Saif S."/>
            <person name="Shea T."/>
            <person name="Sykes S."/>
            <person name="Wortman J."/>
            <person name="Nusbaum C."/>
            <person name="Birren B."/>
        </authorList>
    </citation>
    <scope>NUCLEOTIDE SEQUENCE [LARGE SCALE GENOMIC DNA]</scope>
    <source>
        <strain evidence="11">APO3</strain>
    </source>
</reference>
<keyword evidence="6" id="KW-0677">Repeat</keyword>
<dbReference type="Pfam" id="PF13844">
    <property type="entry name" value="Glyco_transf_41"/>
    <property type="match status" value="1"/>
</dbReference>
<evidence type="ECO:0000313" key="11">
    <source>
        <dbReference type="EMBL" id="ETV88446.1"/>
    </source>
</evidence>
<dbReference type="VEuPathDB" id="FungiDB:H257_00053"/>
<dbReference type="GO" id="GO:0097363">
    <property type="term" value="F:protein O-acetylglucosaminyltransferase activity"/>
    <property type="evidence" value="ECO:0007669"/>
    <property type="project" value="UniProtKB-EC"/>
</dbReference>
<feature type="signal peptide" evidence="9">
    <location>
        <begin position="1"/>
        <end position="24"/>
    </location>
</feature>
<accession>W4HA49</accession>
<evidence type="ECO:0000259" key="10">
    <source>
        <dbReference type="Pfam" id="PF13844"/>
    </source>
</evidence>
<protein>
    <recommendedName>
        <fullName evidence="3">protein O-GlcNAc transferase</fullName>
        <ecNumber evidence="3">2.4.1.255</ecNumber>
    </recommendedName>
</protein>
<sequence>MLLVSTWFWWSCWWWAGLHRQADAVSIGGSVESTLASFHHPFLEILTPVNGQVAETTEVDIELVVREITMPSSFRGTKICLGIHAKNAVPTSNGDTETGLTEFCFDQTSSKVFHAQNLVAGMSYTVRVFLVDRGNVIAVSMRHFRVAAIAIPGHAGLVTILTALQHAVTLHDTDAAVGIYRRILVESPEHSHTLHLLGLTKLRAGRAMEAIPYLQQALRANATIEALHNTLGLCLKEVGRSADAAWHFEKALALRPSYVEARFNLGTLWQATQVYDRAIDEFRTLAAMVQANSLDLTVAHQRDVFVRLCGAYQGASRRDDALGCLNDALALWPHDTDFINERGNWYLNAGYLDLAHDDYQVAADAGALVATFNLALVKEAMGHTNDSINVYANLLQLTETRHLSTSHIRMVQAGVVPRVLPFDSALVDQARQDMGRRLDAMLQQDSITTVDWTDLMTNQFPTGYHLISHPHNNNQLKQKLATMLEMYAPSLKTPSFLGRSYSTIPRELRHRSRIGFVAEDSHVLDLVHALDQSSFDVFLFTVSSSAAANVARQLGLRHVHFVALPAGVGPSAVEIQRHDLDVLIYADVGANKWSYFLSFAKLAPVQAAWALGYSDTSGVRAIDYVVTSEYEYPDFDRQHYSETPFALKGLGLYQTQSMAPNTTTYPLTSRAHIRQLLVQEFHLPKSFHFYFVAEPVDHLHVDMDAVVRRILKRDPLGHMFFLASLSHWNAAFADRMTLQPGLPIDRVHLIDSSEVPVAALLRACDVHLANLYTNTFQHTLEAVAAGVPTVTLPGQLWRTRVPFGVLRHINAVATVATSAADYVRLAVRAAGDQPFRDAVVATLHSNGPKLFGDDTAVIEWTRFLHFALDQARRVRQETPVM</sequence>
<dbReference type="Gene3D" id="1.25.40.10">
    <property type="entry name" value="Tetratricopeptide repeat domain"/>
    <property type="match status" value="2"/>
</dbReference>
<dbReference type="RefSeq" id="XP_009820846.1">
    <property type="nucleotide sequence ID" value="XM_009822544.1"/>
</dbReference>
<proteinExistence type="inferred from homology"/>
<keyword evidence="9" id="KW-0732">Signal</keyword>
<evidence type="ECO:0000256" key="3">
    <source>
        <dbReference type="ARBA" id="ARBA00011970"/>
    </source>
</evidence>
<organism evidence="11">
    <name type="scientific">Aphanomyces astaci</name>
    <name type="common">Crayfish plague agent</name>
    <dbReference type="NCBI Taxonomy" id="112090"/>
    <lineage>
        <taxon>Eukaryota</taxon>
        <taxon>Sar</taxon>
        <taxon>Stramenopiles</taxon>
        <taxon>Oomycota</taxon>
        <taxon>Saprolegniomycetes</taxon>
        <taxon>Saprolegniales</taxon>
        <taxon>Verrucalvaceae</taxon>
        <taxon>Aphanomyces</taxon>
    </lineage>
</organism>
<dbReference type="EMBL" id="KI913114">
    <property type="protein sequence ID" value="ETV88446.1"/>
    <property type="molecule type" value="Genomic_DNA"/>
</dbReference>
<comment type="pathway">
    <text evidence="1">Protein modification; protein glycosylation.</text>
</comment>
<dbReference type="EC" id="2.4.1.255" evidence="3"/>
<keyword evidence="5" id="KW-0808">Transferase</keyword>
<dbReference type="GO" id="GO:0006493">
    <property type="term" value="P:protein O-linked glycosylation"/>
    <property type="evidence" value="ECO:0007669"/>
    <property type="project" value="TreeGrafter"/>
</dbReference>
<dbReference type="InterPro" id="IPR029489">
    <property type="entry name" value="OGT/SEC/SPY_C"/>
</dbReference>
<dbReference type="PANTHER" id="PTHR44998">
    <property type="match status" value="1"/>
</dbReference>
<name>W4HA49_APHAT</name>
<evidence type="ECO:0000256" key="2">
    <source>
        <dbReference type="ARBA" id="ARBA00005386"/>
    </source>
</evidence>
<dbReference type="SUPFAM" id="SSF48452">
    <property type="entry name" value="TPR-like"/>
    <property type="match status" value="1"/>
</dbReference>
<keyword evidence="7 8" id="KW-0802">TPR repeat</keyword>
<evidence type="ECO:0000256" key="4">
    <source>
        <dbReference type="ARBA" id="ARBA00022676"/>
    </source>
</evidence>
<evidence type="ECO:0000256" key="6">
    <source>
        <dbReference type="ARBA" id="ARBA00022737"/>
    </source>
</evidence>
<dbReference type="InterPro" id="IPR019734">
    <property type="entry name" value="TPR_rpt"/>
</dbReference>
<dbReference type="OrthoDB" id="9991317at2759"/>
<feature type="repeat" description="TPR" evidence="8">
    <location>
        <begin position="225"/>
        <end position="258"/>
    </location>
</feature>
<dbReference type="AlphaFoldDB" id="W4HA49"/>
<dbReference type="Gene3D" id="3.40.50.2000">
    <property type="entry name" value="Glycogen Phosphorylase B"/>
    <property type="match status" value="1"/>
</dbReference>
<gene>
    <name evidence="11" type="ORF">H257_00053</name>
</gene>
<evidence type="ECO:0000256" key="1">
    <source>
        <dbReference type="ARBA" id="ARBA00004922"/>
    </source>
</evidence>
<dbReference type="STRING" id="112090.W4HA49"/>